<accession>A0A2M8WS83</accession>
<name>A0A2M8WS83_9MICO</name>
<keyword evidence="1" id="KW-0812">Transmembrane</keyword>
<dbReference type="Proteomes" id="UP000231586">
    <property type="component" value="Unassembled WGS sequence"/>
</dbReference>
<dbReference type="AlphaFoldDB" id="A0A2M8WS83"/>
<dbReference type="RefSeq" id="WP_100349444.1">
    <property type="nucleotide sequence ID" value="NZ_PGTZ01000007.1"/>
</dbReference>
<organism evidence="2 3">
    <name type="scientific">Luteimicrobium subarcticum</name>
    <dbReference type="NCBI Taxonomy" id="620910"/>
    <lineage>
        <taxon>Bacteria</taxon>
        <taxon>Bacillati</taxon>
        <taxon>Actinomycetota</taxon>
        <taxon>Actinomycetes</taxon>
        <taxon>Micrococcales</taxon>
        <taxon>Luteimicrobium</taxon>
    </lineage>
</organism>
<proteinExistence type="predicted"/>
<evidence type="ECO:0000256" key="1">
    <source>
        <dbReference type="SAM" id="Phobius"/>
    </source>
</evidence>
<gene>
    <name evidence="2" type="ORF">CLV34_1287</name>
</gene>
<feature type="transmembrane region" description="Helical" evidence="1">
    <location>
        <begin position="44"/>
        <end position="65"/>
    </location>
</feature>
<evidence type="ECO:0000313" key="2">
    <source>
        <dbReference type="EMBL" id="PJI93812.1"/>
    </source>
</evidence>
<dbReference type="InterPro" id="IPR021214">
    <property type="entry name" value="DUF2568"/>
</dbReference>
<dbReference type="Pfam" id="PF10823">
    <property type="entry name" value="DUF2568"/>
    <property type="match status" value="1"/>
</dbReference>
<feature type="transmembrane region" description="Helical" evidence="1">
    <location>
        <begin position="20"/>
        <end position="38"/>
    </location>
</feature>
<evidence type="ECO:0000313" key="3">
    <source>
        <dbReference type="Proteomes" id="UP000231586"/>
    </source>
</evidence>
<reference evidence="2 3" key="1">
    <citation type="submission" date="2017-11" db="EMBL/GenBank/DDBJ databases">
        <title>Genomic Encyclopedia of Archaeal and Bacterial Type Strains, Phase II (KMG-II): From Individual Species to Whole Genera.</title>
        <authorList>
            <person name="Goeker M."/>
        </authorList>
    </citation>
    <scope>NUCLEOTIDE SEQUENCE [LARGE SCALE GENOMIC DNA]</scope>
    <source>
        <strain evidence="2 3">DSM 22413</strain>
    </source>
</reference>
<keyword evidence="1" id="KW-1133">Transmembrane helix</keyword>
<keyword evidence="3" id="KW-1185">Reference proteome</keyword>
<dbReference type="EMBL" id="PGTZ01000007">
    <property type="protein sequence ID" value="PJI93812.1"/>
    <property type="molecule type" value="Genomic_DNA"/>
</dbReference>
<feature type="transmembrane region" description="Helical" evidence="1">
    <location>
        <begin position="85"/>
        <end position="116"/>
    </location>
</feature>
<sequence>MTSPEPRRGDPRPDVRASGALAFVVEIAMLVLLGQSGWAIGGSVVLSLVLAVALVGAAVVVWGVLLAPTAERRLRRPERLAVKAFLYLVTAAVATLAGYGLWAAAFLVVAVVSLVWARD</sequence>
<comment type="caution">
    <text evidence="2">The sequence shown here is derived from an EMBL/GenBank/DDBJ whole genome shotgun (WGS) entry which is preliminary data.</text>
</comment>
<keyword evidence="1" id="KW-0472">Membrane</keyword>
<protein>
    <submittedName>
        <fullName evidence="2">Uncharacterized protein DUF2568</fullName>
    </submittedName>
</protein>